<protein>
    <submittedName>
        <fullName evidence="2">DNA damage-inducible protein DinB</fullName>
    </submittedName>
</protein>
<gene>
    <name evidence="2" type="ORF">GCM10007028_25740</name>
</gene>
<dbReference type="Gene3D" id="1.20.120.450">
    <property type="entry name" value="dinb family like domain"/>
    <property type="match status" value="1"/>
</dbReference>
<name>A0A918VB16_9FLAO</name>
<feature type="domain" description="DinB-like" evidence="1">
    <location>
        <begin position="37"/>
        <end position="167"/>
    </location>
</feature>
<evidence type="ECO:0000313" key="3">
    <source>
        <dbReference type="Proteomes" id="UP000636004"/>
    </source>
</evidence>
<evidence type="ECO:0000259" key="1">
    <source>
        <dbReference type="Pfam" id="PF12867"/>
    </source>
</evidence>
<dbReference type="Proteomes" id="UP000636004">
    <property type="component" value="Unassembled WGS sequence"/>
</dbReference>
<reference evidence="2" key="2">
    <citation type="submission" date="2020-09" db="EMBL/GenBank/DDBJ databases">
        <authorList>
            <person name="Sun Q."/>
            <person name="Kim S."/>
        </authorList>
    </citation>
    <scope>NUCLEOTIDE SEQUENCE</scope>
    <source>
        <strain evidence="2">KCTC 12710</strain>
    </source>
</reference>
<dbReference type="InterPro" id="IPR024775">
    <property type="entry name" value="DinB-like"/>
</dbReference>
<dbReference type="SUPFAM" id="SSF109854">
    <property type="entry name" value="DinB/YfiT-like putative metalloenzymes"/>
    <property type="match status" value="1"/>
</dbReference>
<dbReference type="InterPro" id="IPR034660">
    <property type="entry name" value="DinB/YfiT-like"/>
</dbReference>
<keyword evidence="3" id="KW-1185">Reference proteome</keyword>
<dbReference type="Pfam" id="PF12867">
    <property type="entry name" value="DinB_2"/>
    <property type="match status" value="1"/>
</dbReference>
<accession>A0A918VB16</accession>
<dbReference type="EMBL" id="BMWZ01000006">
    <property type="protein sequence ID" value="GGZ86508.1"/>
    <property type="molecule type" value="Genomic_DNA"/>
</dbReference>
<dbReference type="RefSeq" id="WP_189361358.1">
    <property type="nucleotide sequence ID" value="NZ_BMWZ01000006.1"/>
</dbReference>
<evidence type="ECO:0000313" key="2">
    <source>
        <dbReference type="EMBL" id="GGZ86508.1"/>
    </source>
</evidence>
<organism evidence="2 3">
    <name type="scientific">Algibacter mikhailovii</name>
    <dbReference type="NCBI Taxonomy" id="425498"/>
    <lineage>
        <taxon>Bacteria</taxon>
        <taxon>Pseudomonadati</taxon>
        <taxon>Bacteroidota</taxon>
        <taxon>Flavobacteriia</taxon>
        <taxon>Flavobacteriales</taxon>
        <taxon>Flavobacteriaceae</taxon>
        <taxon>Algibacter</taxon>
    </lineage>
</organism>
<sequence length="174" mass="19875">MTVSDLNTSEYHNYYETYISKVPKHLNLNAGYKLGAEQLIAFFNGIPKDKLEYRYAPGKWTIKEVLQHIIDTERVFAYRCFRFARHDDTPLAGFEQDDYILPSQANSKSIEALLEEYHVVRQNTMVLLNSFSRTDLEHVGSANASSMSARAAAFIILGHEIHHMTVIEALYLGS</sequence>
<reference evidence="2" key="1">
    <citation type="journal article" date="2014" name="Int. J. Syst. Evol. Microbiol.">
        <title>Complete genome sequence of Corynebacterium casei LMG S-19264T (=DSM 44701T), isolated from a smear-ripened cheese.</title>
        <authorList>
            <consortium name="US DOE Joint Genome Institute (JGI-PGF)"/>
            <person name="Walter F."/>
            <person name="Albersmeier A."/>
            <person name="Kalinowski J."/>
            <person name="Ruckert C."/>
        </authorList>
    </citation>
    <scope>NUCLEOTIDE SEQUENCE</scope>
    <source>
        <strain evidence="2">KCTC 12710</strain>
    </source>
</reference>
<dbReference type="AlphaFoldDB" id="A0A918VB16"/>
<proteinExistence type="predicted"/>
<comment type="caution">
    <text evidence="2">The sequence shown here is derived from an EMBL/GenBank/DDBJ whole genome shotgun (WGS) entry which is preliminary data.</text>
</comment>